<sequence>MTNSDIFEISIQKHIYLPEKNCTVYEIVCITNSDHFEKCHSRVLRRYSEFRALHYKMKKDIPALPQFPSKCLNRLNYNVVQERHYMLNAYIKYLGELFFEKKNFNEKWAKCFVEFITNSEYKIK</sequence>
<dbReference type="VEuPathDB" id="MicrosporidiaDB:CWI38_1039p0030"/>
<evidence type="ECO:0000313" key="3">
    <source>
        <dbReference type="EMBL" id="TBU11788.1"/>
    </source>
</evidence>
<organism evidence="2 5">
    <name type="scientific">Hamiltosporidium tvaerminnensis</name>
    <dbReference type="NCBI Taxonomy" id="1176355"/>
    <lineage>
        <taxon>Eukaryota</taxon>
        <taxon>Fungi</taxon>
        <taxon>Fungi incertae sedis</taxon>
        <taxon>Microsporidia</taxon>
        <taxon>Dubosqiidae</taxon>
        <taxon>Hamiltosporidium</taxon>
    </lineage>
</organism>
<dbReference type="STRING" id="1176355.A0A4Q9L1Y0"/>
<dbReference type="VEuPathDB" id="MicrosporidiaDB:CWI37_0720p0020"/>
<comment type="caution">
    <text evidence="2">The sequence shown here is derived from an EMBL/GenBank/DDBJ whole genome shotgun (WGS) entry which is preliminary data.</text>
</comment>
<feature type="domain" description="PX" evidence="1">
    <location>
        <begin position="1"/>
        <end position="124"/>
    </location>
</feature>
<dbReference type="SUPFAM" id="SSF64268">
    <property type="entry name" value="PX domain"/>
    <property type="match status" value="1"/>
</dbReference>
<dbReference type="Proteomes" id="UP000292362">
    <property type="component" value="Unassembled WGS sequence"/>
</dbReference>
<dbReference type="InterPro" id="IPR001683">
    <property type="entry name" value="PX_dom"/>
</dbReference>
<dbReference type="SMART" id="SM00312">
    <property type="entry name" value="PX"/>
    <property type="match status" value="1"/>
</dbReference>
<evidence type="ECO:0000313" key="4">
    <source>
        <dbReference type="Proteomes" id="UP000292282"/>
    </source>
</evidence>
<dbReference type="GO" id="GO:0035091">
    <property type="term" value="F:phosphatidylinositol binding"/>
    <property type="evidence" value="ECO:0007669"/>
    <property type="project" value="InterPro"/>
</dbReference>
<dbReference type="EMBL" id="PITK01001039">
    <property type="protein sequence ID" value="TBU11788.1"/>
    <property type="molecule type" value="Genomic_DNA"/>
</dbReference>
<reference evidence="4 5" key="1">
    <citation type="submission" date="2017-12" db="EMBL/GenBank/DDBJ databases">
        <authorList>
            <person name="Pombert J.-F."/>
            <person name="Haag K.L."/>
            <person name="Ebert D."/>
        </authorList>
    </citation>
    <scope>NUCLEOTIDE SEQUENCE [LARGE SCALE GENOMIC DNA]</scope>
    <source>
        <strain evidence="2">FI-OER-3-3</strain>
        <strain evidence="3">IL-G-3</strain>
    </source>
</reference>
<evidence type="ECO:0000259" key="1">
    <source>
        <dbReference type="PROSITE" id="PS50195"/>
    </source>
</evidence>
<dbReference type="AlphaFoldDB" id="A0A4Q9L1Y0"/>
<proteinExistence type="predicted"/>
<dbReference type="Gene3D" id="3.30.1520.10">
    <property type="entry name" value="Phox-like domain"/>
    <property type="match status" value="1"/>
</dbReference>
<evidence type="ECO:0000313" key="5">
    <source>
        <dbReference type="Proteomes" id="UP000292362"/>
    </source>
</evidence>
<gene>
    <name evidence="2" type="ORF">CWI37_0720p0020</name>
    <name evidence="3" type="ORF">CWI38_1039p0030</name>
</gene>
<dbReference type="InterPro" id="IPR036871">
    <property type="entry name" value="PX_dom_sf"/>
</dbReference>
<dbReference type="PROSITE" id="PS50195">
    <property type="entry name" value="PX"/>
    <property type="match status" value="1"/>
</dbReference>
<dbReference type="Pfam" id="PF00787">
    <property type="entry name" value="PX"/>
    <property type="match status" value="1"/>
</dbReference>
<name>A0A4Q9L1Y0_9MICR</name>
<protein>
    <submittedName>
        <fullName evidence="2">Putative PX domain-containing protein</fullName>
    </submittedName>
</protein>
<accession>A0A4Q9L1Y0</accession>
<dbReference type="Proteomes" id="UP000292282">
    <property type="component" value="Unassembled WGS sequence"/>
</dbReference>
<dbReference type="OrthoDB" id="2189967at2759"/>
<dbReference type="EMBL" id="PITJ01000720">
    <property type="protein sequence ID" value="TBU01394.1"/>
    <property type="molecule type" value="Genomic_DNA"/>
</dbReference>
<evidence type="ECO:0000313" key="2">
    <source>
        <dbReference type="EMBL" id="TBU01394.1"/>
    </source>
</evidence>
<keyword evidence="4" id="KW-1185">Reference proteome</keyword>